<name>A0AAU2A7E4_9ACTN</name>
<sequence>MTEHGPEHAHATARSVPVEALRPGDHACLDVPDAQAHWQVLTAYTRTGLTRGERVMVVLDPADVSDDDALARLDGGTGQAEDAWRSGQLEIVRNTAVYVPDGSFSKERQFRLYSDELERARTEGLTGLRVGADMAWGQRTGVSDDQLVDYEAFMEPLFVDPRLTAMCWYSRHQYTDHLVAAMRTVHPLQVMTHLDALEVTRTDGGARIAGSAEPGTREEFTATLRALLTRRSGIGSAPLRYELDLTDLFYMEAHAAWQLIGFARGLPDGDTLDVRCGPILEAVLRGLGSDDVRQLRLRTETGRETETVTGRAAH</sequence>
<dbReference type="Pfam" id="PF14417">
    <property type="entry name" value="MEDS"/>
    <property type="match status" value="1"/>
</dbReference>
<dbReference type="EMBL" id="CP108222">
    <property type="protein sequence ID" value="WTT20153.1"/>
    <property type="molecule type" value="Genomic_DNA"/>
</dbReference>
<evidence type="ECO:0000313" key="2">
    <source>
        <dbReference type="EMBL" id="WTT20153.1"/>
    </source>
</evidence>
<protein>
    <submittedName>
        <fullName evidence="2">MEDS domain-containing protein</fullName>
    </submittedName>
</protein>
<dbReference type="InterPro" id="IPR025847">
    <property type="entry name" value="MEDS_domain"/>
</dbReference>
<gene>
    <name evidence="2" type="ORF">OHA22_33800</name>
</gene>
<reference evidence="2" key="1">
    <citation type="submission" date="2022-10" db="EMBL/GenBank/DDBJ databases">
        <title>The complete genomes of actinobacterial strains from the NBC collection.</title>
        <authorList>
            <person name="Joergensen T.S."/>
            <person name="Alvarez Arevalo M."/>
            <person name="Sterndorff E.B."/>
            <person name="Faurdal D."/>
            <person name="Vuksanovic O."/>
            <person name="Mourched A.-S."/>
            <person name="Charusanti P."/>
            <person name="Shaw S."/>
            <person name="Blin K."/>
            <person name="Weber T."/>
        </authorList>
    </citation>
    <scope>NUCLEOTIDE SEQUENCE</scope>
    <source>
        <strain evidence="2">NBC_00093</strain>
    </source>
</reference>
<feature type="domain" description="MEDS" evidence="1">
    <location>
        <begin position="25"/>
        <end position="187"/>
    </location>
</feature>
<dbReference type="AlphaFoldDB" id="A0AAU2A7E4"/>
<proteinExistence type="predicted"/>
<evidence type="ECO:0000259" key="1">
    <source>
        <dbReference type="Pfam" id="PF14417"/>
    </source>
</evidence>
<organism evidence="2">
    <name type="scientific">Streptomyces sp. NBC_00093</name>
    <dbReference type="NCBI Taxonomy" id="2975649"/>
    <lineage>
        <taxon>Bacteria</taxon>
        <taxon>Bacillati</taxon>
        <taxon>Actinomycetota</taxon>
        <taxon>Actinomycetes</taxon>
        <taxon>Kitasatosporales</taxon>
        <taxon>Streptomycetaceae</taxon>
        <taxon>Streptomyces</taxon>
    </lineage>
</organism>
<accession>A0AAU2A7E4</accession>